<accession>A0ABW4YHH9</accession>
<protein>
    <submittedName>
        <fullName evidence="1">Uncharacterized protein</fullName>
    </submittedName>
</protein>
<evidence type="ECO:0000313" key="2">
    <source>
        <dbReference type="Proteomes" id="UP001597362"/>
    </source>
</evidence>
<evidence type="ECO:0000313" key="1">
    <source>
        <dbReference type="EMBL" id="MFD2115195.1"/>
    </source>
</evidence>
<name>A0ABW4YHH9_9BACL</name>
<dbReference type="Proteomes" id="UP001597362">
    <property type="component" value="Unassembled WGS sequence"/>
</dbReference>
<organism evidence="1 2">
    <name type="scientific">Paenibacillus yanchengensis</name>
    <dbReference type="NCBI Taxonomy" id="2035833"/>
    <lineage>
        <taxon>Bacteria</taxon>
        <taxon>Bacillati</taxon>
        <taxon>Bacillota</taxon>
        <taxon>Bacilli</taxon>
        <taxon>Bacillales</taxon>
        <taxon>Paenibacillaceae</taxon>
        <taxon>Paenibacillus</taxon>
    </lineage>
</organism>
<comment type="caution">
    <text evidence="1">The sequence shown here is derived from an EMBL/GenBank/DDBJ whole genome shotgun (WGS) entry which is preliminary data.</text>
</comment>
<keyword evidence="2" id="KW-1185">Reference proteome</keyword>
<dbReference type="RefSeq" id="WP_377770219.1">
    <property type="nucleotide sequence ID" value="NZ_JBHUHO010000013.1"/>
</dbReference>
<gene>
    <name evidence="1" type="ORF">ACFSJH_05525</name>
</gene>
<reference evidence="2" key="1">
    <citation type="journal article" date="2019" name="Int. J. Syst. Evol. Microbiol.">
        <title>The Global Catalogue of Microorganisms (GCM) 10K type strain sequencing project: providing services to taxonomists for standard genome sequencing and annotation.</title>
        <authorList>
            <consortium name="The Broad Institute Genomics Platform"/>
            <consortium name="The Broad Institute Genome Sequencing Center for Infectious Disease"/>
            <person name="Wu L."/>
            <person name="Ma J."/>
        </authorList>
    </citation>
    <scope>NUCLEOTIDE SEQUENCE [LARGE SCALE GENOMIC DNA]</scope>
    <source>
        <strain evidence="2">GH52</strain>
    </source>
</reference>
<dbReference type="EMBL" id="JBHUHO010000013">
    <property type="protein sequence ID" value="MFD2115195.1"/>
    <property type="molecule type" value="Genomic_DNA"/>
</dbReference>
<sequence>MLGFDFNGLPIKIKKEYGDSSFEFIGHAENVNIILEATCNACYITKTSLAL</sequence>
<proteinExistence type="predicted"/>